<dbReference type="EMBL" id="QGLT01000001">
    <property type="protein sequence ID" value="PXZ01535.1"/>
    <property type="molecule type" value="Genomic_DNA"/>
</dbReference>
<feature type="binding site" evidence="19">
    <location>
        <position position="157"/>
    </location>
    <ligand>
        <name>a divalent metal cation</name>
        <dbReference type="ChEBI" id="CHEBI:60240"/>
        <label>1</label>
        <note>catalytic</note>
    </ligand>
</feature>
<evidence type="ECO:0000256" key="17">
    <source>
        <dbReference type="PIRSR" id="PIRSR606309-1"/>
    </source>
</evidence>
<keyword evidence="4 20" id="KW-0808">Transferase</keyword>
<keyword evidence="11 19" id="KW-0460">Magnesium</keyword>
<gene>
    <name evidence="20 22" type="primary">dnaQ</name>
    <name evidence="22" type="ORF">DK869_00540</name>
</gene>
<reference evidence="22 23" key="1">
    <citation type="submission" date="2018-05" db="EMBL/GenBank/DDBJ databases">
        <title>Reference genomes for bee gut microbiota database.</title>
        <authorList>
            <person name="Ellegaard K.M."/>
        </authorList>
    </citation>
    <scope>NUCLEOTIDE SEQUENCE [LARGE SCALE GENOMIC DNA]</scope>
    <source>
        <strain evidence="22 23">ESL0284</strain>
    </source>
</reference>
<comment type="caution">
    <text evidence="22">The sequence shown here is derived from an EMBL/GenBank/DDBJ whole genome shotgun (WGS) entry which is preliminary data.</text>
</comment>
<dbReference type="GO" id="GO:0003887">
    <property type="term" value="F:DNA-directed DNA polymerase activity"/>
    <property type="evidence" value="ECO:0007669"/>
    <property type="project" value="UniProtKB-KW"/>
</dbReference>
<dbReference type="InterPro" id="IPR036397">
    <property type="entry name" value="RNaseH_sf"/>
</dbReference>
<accession>A0A318MXK8</accession>
<keyword evidence="23" id="KW-1185">Reference proteome</keyword>
<dbReference type="NCBIfam" id="NF004316">
    <property type="entry name" value="PRK05711.1"/>
    <property type="match status" value="1"/>
</dbReference>
<feature type="binding site" evidence="19">
    <location>
        <position position="11"/>
    </location>
    <ligand>
        <name>a divalent metal cation</name>
        <dbReference type="ChEBI" id="CHEBI:60240"/>
        <label>1</label>
        <note>catalytic</note>
    </ligand>
</feature>
<feature type="binding site" evidence="18">
    <location>
        <position position="59"/>
    </location>
    <ligand>
        <name>substrate</name>
    </ligand>
</feature>
<keyword evidence="13 19" id="KW-0464">Manganese</keyword>
<name>A0A318MXK8_9PROT</name>
<dbReference type="InterPro" id="IPR006054">
    <property type="entry name" value="DnaQ"/>
</dbReference>
<dbReference type="InterPro" id="IPR006309">
    <property type="entry name" value="DnaQ_proteo"/>
</dbReference>
<evidence type="ECO:0000259" key="21">
    <source>
        <dbReference type="SMART" id="SM00479"/>
    </source>
</evidence>
<feature type="binding site" evidence="18">
    <location>
        <position position="157"/>
    </location>
    <ligand>
        <name>substrate</name>
    </ligand>
</feature>
<comment type="cofactor">
    <cofactor evidence="1 20">
        <name>Mn(2+)</name>
        <dbReference type="ChEBI" id="CHEBI:29035"/>
    </cofactor>
</comment>
<feature type="binding site" evidence="18">
    <location>
        <position position="9"/>
    </location>
    <ligand>
        <name>substrate</name>
    </ligand>
</feature>
<keyword evidence="7 20" id="KW-0540">Nuclease</keyword>
<dbReference type="SMART" id="SM00479">
    <property type="entry name" value="EXOIII"/>
    <property type="match status" value="1"/>
</dbReference>
<dbReference type="PANTHER" id="PTHR30231">
    <property type="entry name" value="DNA POLYMERASE III SUBUNIT EPSILON"/>
    <property type="match status" value="1"/>
</dbReference>
<dbReference type="NCBIfam" id="TIGR00573">
    <property type="entry name" value="dnaq"/>
    <property type="match status" value="1"/>
</dbReference>
<dbReference type="InterPro" id="IPR013520">
    <property type="entry name" value="Ribonucl_H"/>
</dbReference>
<dbReference type="SUPFAM" id="SSF53098">
    <property type="entry name" value="Ribonuclease H-like"/>
    <property type="match status" value="1"/>
</dbReference>
<evidence type="ECO:0000256" key="7">
    <source>
        <dbReference type="ARBA" id="ARBA00022722"/>
    </source>
</evidence>
<feature type="binding site" evidence="18">
    <location>
        <position position="11"/>
    </location>
    <ligand>
        <name>substrate</name>
    </ligand>
</feature>
<protein>
    <recommendedName>
        <fullName evidence="3 20">DNA polymerase III subunit epsilon</fullName>
        <ecNumber evidence="2 20">2.7.7.7</ecNumber>
    </recommendedName>
</protein>
<dbReference type="Gene3D" id="3.30.420.10">
    <property type="entry name" value="Ribonuclease H-like superfamily/Ribonuclease H"/>
    <property type="match status" value="1"/>
</dbReference>
<sequence>MKKRSVLFDTETTGVNPDNGDRIIEIAAIELINDLPTDNFYHVLIDPERDIPIEATRIHGFTIEDLQGKPKFKDIADEFLNFIQNDPLIAHNAPFDFKFVNLELKYINRPTLSLDRMVDTLQIARAQYPSSPNSLDALCRRFSIDLSERTTHNALLDCKLLSEVYIQLTGGRQRGLSFDNQTKEKIRKTYKKNHIHQPVFMKATEKELKIHKEFLNEKIPNALWNHFMDKN</sequence>
<keyword evidence="10 20" id="KW-0269">Exonuclease</keyword>
<evidence type="ECO:0000256" key="12">
    <source>
        <dbReference type="ARBA" id="ARBA00022932"/>
    </source>
</evidence>
<dbReference type="AlphaFoldDB" id="A0A318MXK8"/>
<comment type="function">
    <text evidence="14 20">DNA polymerase III is a complex, multichain enzyme responsible for most of the replicative synthesis in bacteria. The epsilon subunit contain the editing function and is a proofreading 3'-5' exonuclease.</text>
</comment>
<comment type="catalytic activity">
    <reaction evidence="16 20">
        <text>DNA(n) + a 2'-deoxyribonucleoside 5'-triphosphate = DNA(n+1) + diphosphate</text>
        <dbReference type="Rhea" id="RHEA:22508"/>
        <dbReference type="Rhea" id="RHEA-COMP:17339"/>
        <dbReference type="Rhea" id="RHEA-COMP:17340"/>
        <dbReference type="ChEBI" id="CHEBI:33019"/>
        <dbReference type="ChEBI" id="CHEBI:61560"/>
        <dbReference type="ChEBI" id="CHEBI:173112"/>
        <dbReference type="EC" id="2.7.7.7"/>
    </reaction>
</comment>
<evidence type="ECO:0000313" key="22">
    <source>
        <dbReference type="EMBL" id="PXZ01535.1"/>
    </source>
</evidence>
<feature type="binding site" evidence="19">
    <location>
        <position position="9"/>
    </location>
    <ligand>
        <name>a divalent metal cation</name>
        <dbReference type="ChEBI" id="CHEBI:60240"/>
        <label>1</label>
        <note>catalytic</note>
    </ligand>
</feature>
<keyword evidence="12 20" id="KW-0239">DNA-directed DNA polymerase</keyword>
<evidence type="ECO:0000256" key="19">
    <source>
        <dbReference type="PIRSR" id="PIRSR606309-3"/>
    </source>
</evidence>
<proteinExistence type="predicted"/>
<evidence type="ECO:0000313" key="23">
    <source>
        <dbReference type="Proteomes" id="UP000247565"/>
    </source>
</evidence>
<keyword evidence="8 19" id="KW-0479">Metal-binding</keyword>
<evidence type="ECO:0000256" key="16">
    <source>
        <dbReference type="ARBA" id="ARBA00049244"/>
    </source>
</evidence>
<evidence type="ECO:0000256" key="11">
    <source>
        <dbReference type="ARBA" id="ARBA00022842"/>
    </source>
</evidence>
<feature type="domain" description="Exonuclease" evidence="21">
    <location>
        <begin position="4"/>
        <end position="174"/>
    </location>
</feature>
<dbReference type="NCBIfam" id="TIGR01406">
    <property type="entry name" value="dnaQ_proteo"/>
    <property type="match status" value="1"/>
</dbReference>
<dbReference type="PANTHER" id="PTHR30231:SF41">
    <property type="entry name" value="DNA POLYMERASE III SUBUNIT EPSILON"/>
    <property type="match status" value="1"/>
</dbReference>
<dbReference type="GO" id="GO:0005829">
    <property type="term" value="C:cytosol"/>
    <property type="evidence" value="ECO:0007669"/>
    <property type="project" value="TreeGrafter"/>
</dbReference>
<dbReference type="GO" id="GO:0003677">
    <property type="term" value="F:DNA binding"/>
    <property type="evidence" value="ECO:0007669"/>
    <property type="project" value="InterPro"/>
</dbReference>
<evidence type="ECO:0000256" key="18">
    <source>
        <dbReference type="PIRSR" id="PIRSR606309-2"/>
    </source>
</evidence>
<comment type="subunit">
    <text evidence="15 20">DNA polymerase III contains a core (composed of alpha, epsilon and theta chains) that associates with a tau subunit. This core dimerizes to form the POLIII' complex. PolIII' associates with the gamma complex (composed of gamma, delta, delta', psi and chi chains) and with the beta chain to form the complete DNA polymerase III complex.</text>
</comment>
<evidence type="ECO:0000256" key="6">
    <source>
        <dbReference type="ARBA" id="ARBA00022705"/>
    </source>
</evidence>
<organism evidence="22 23">
    <name type="scientific">Commensalibacter melissae</name>
    <dbReference type="NCBI Taxonomy" id="2070537"/>
    <lineage>
        <taxon>Bacteria</taxon>
        <taxon>Pseudomonadati</taxon>
        <taxon>Pseudomonadota</taxon>
        <taxon>Alphaproteobacteria</taxon>
        <taxon>Acetobacterales</taxon>
        <taxon>Acetobacteraceae</taxon>
    </lineage>
</organism>
<dbReference type="EC" id="2.7.7.7" evidence="2 20"/>
<evidence type="ECO:0000256" key="20">
    <source>
        <dbReference type="RuleBase" id="RU364087"/>
    </source>
</evidence>
<evidence type="ECO:0000256" key="13">
    <source>
        <dbReference type="ARBA" id="ARBA00023211"/>
    </source>
</evidence>
<evidence type="ECO:0000256" key="8">
    <source>
        <dbReference type="ARBA" id="ARBA00022723"/>
    </source>
</evidence>
<dbReference type="FunFam" id="3.30.420.10:FF:000012">
    <property type="entry name" value="DNA polymerase III subunit epsilon"/>
    <property type="match status" value="1"/>
</dbReference>
<keyword evidence="6 20" id="KW-0235">DNA replication</keyword>
<evidence type="ECO:0000256" key="9">
    <source>
        <dbReference type="ARBA" id="ARBA00022801"/>
    </source>
</evidence>
<keyword evidence="5 20" id="KW-0548">Nucleotidyltransferase</keyword>
<evidence type="ECO:0000256" key="5">
    <source>
        <dbReference type="ARBA" id="ARBA00022695"/>
    </source>
</evidence>
<dbReference type="GO" id="GO:0046872">
    <property type="term" value="F:metal ion binding"/>
    <property type="evidence" value="ECO:0007669"/>
    <property type="project" value="UniProtKB-KW"/>
</dbReference>
<dbReference type="GO" id="GO:0045004">
    <property type="term" value="P:DNA replication proofreading"/>
    <property type="evidence" value="ECO:0007669"/>
    <property type="project" value="TreeGrafter"/>
</dbReference>
<dbReference type="OrthoDB" id="9804290at2"/>
<dbReference type="RefSeq" id="WP_110438054.1">
    <property type="nucleotide sequence ID" value="NZ_CP046393.1"/>
</dbReference>
<evidence type="ECO:0000256" key="10">
    <source>
        <dbReference type="ARBA" id="ARBA00022839"/>
    </source>
</evidence>
<evidence type="ECO:0000256" key="2">
    <source>
        <dbReference type="ARBA" id="ARBA00012417"/>
    </source>
</evidence>
<feature type="binding site" evidence="18">
    <location>
        <position position="54"/>
    </location>
    <ligand>
        <name>substrate</name>
    </ligand>
</feature>
<dbReference type="Pfam" id="PF00929">
    <property type="entry name" value="RNase_T"/>
    <property type="match status" value="1"/>
</dbReference>
<keyword evidence="9 20" id="KW-0378">Hydrolase</keyword>
<feature type="active site" description="Proton acceptor" evidence="17">
    <location>
        <position position="152"/>
    </location>
</feature>
<evidence type="ECO:0000256" key="15">
    <source>
        <dbReference type="ARBA" id="ARBA00026073"/>
    </source>
</evidence>
<evidence type="ECO:0000256" key="4">
    <source>
        <dbReference type="ARBA" id="ARBA00022679"/>
    </source>
</evidence>
<dbReference type="Proteomes" id="UP000247565">
    <property type="component" value="Unassembled WGS sequence"/>
</dbReference>
<evidence type="ECO:0000256" key="1">
    <source>
        <dbReference type="ARBA" id="ARBA00001936"/>
    </source>
</evidence>
<dbReference type="GO" id="GO:0008408">
    <property type="term" value="F:3'-5' exonuclease activity"/>
    <property type="evidence" value="ECO:0007669"/>
    <property type="project" value="TreeGrafter"/>
</dbReference>
<comment type="cofactor">
    <cofactor evidence="19">
        <name>Mg(2+)</name>
        <dbReference type="ChEBI" id="CHEBI:18420"/>
    </cofactor>
    <cofactor evidence="19">
        <name>Mn(2+)</name>
        <dbReference type="ChEBI" id="CHEBI:29035"/>
    </cofactor>
    <text evidence="19">Binds 2 divalent metal cations. Magnesium or manganese.</text>
</comment>
<evidence type="ECO:0000256" key="3">
    <source>
        <dbReference type="ARBA" id="ARBA00020352"/>
    </source>
</evidence>
<evidence type="ECO:0000256" key="14">
    <source>
        <dbReference type="ARBA" id="ARBA00025483"/>
    </source>
</evidence>
<dbReference type="InterPro" id="IPR012337">
    <property type="entry name" value="RNaseH-like_sf"/>
</dbReference>